<comment type="caution">
    <text evidence="2">The sequence shown here is derived from an EMBL/GenBank/DDBJ whole genome shotgun (WGS) entry which is preliminary data.</text>
</comment>
<evidence type="ECO:0000313" key="3">
    <source>
        <dbReference type="Proteomes" id="UP000266113"/>
    </source>
</evidence>
<reference evidence="2 3" key="1">
    <citation type="submission" date="2018-09" db="EMBL/GenBank/DDBJ databases">
        <title>Discovery and Ecogenomic Context for Candidatus Cryosericales, a Global Caldiserica Order Active in Thawing Permafrost.</title>
        <authorList>
            <person name="Martinez M.A."/>
            <person name="Woodcroft B.J."/>
            <person name="Ignacio Espinoza J.C."/>
            <person name="Zayed A."/>
            <person name="Singleton C.M."/>
            <person name="Boyd J."/>
            <person name="Li Y.-F."/>
            <person name="Purvine S."/>
            <person name="Maughan H."/>
            <person name="Hodgkins S.B."/>
            <person name="Anderson D."/>
            <person name="Sederholm M."/>
            <person name="Temperton B."/>
            <person name="Saleska S.R."/>
            <person name="Tyson G.W."/>
            <person name="Rich V.I."/>
        </authorList>
    </citation>
    <scope>NUCLEOTIDE SEQUENCE [LARGE SCALE GENOMIC DNA]</scope>
    <source>
        <strain evidence="2 3">SMC1</strain>
    </source>
</reference>
<name>A0A398DWT6_9BACT</name>
<feature type="transmembrane region" description="Helical" evidence="1">
    <location>
        <begin position="109"/>
        <end position="137"/>
    </location>
</feature>
<dbReference type="EMBL" id="QXIY01000046">
    <property type="protein sequence ID" value="RIE15774.1"/>
    <property type="molecule type" value="Genomic_DNA"/>
</dbReference>
<dbReference type="Proteomes" id="UP000266113">
    <property type="component" value="Unassembled WGS sequence"/>
</dbReference>
<dbReference type="InterPro" id="IPR010380">
    <property type="entry name" value="DUF975"/>
</dbReference>
<accession>A0A398DWT6</accession>
<keyword evidence="1" id="KW-1133">Transmembrane helix</keyword>
<feature type="transmembrane region" description="Helical" evidence="1">
    <location>
        <begin position="15"/>
        <end position="36"/>
    </location>
</feature>
<keyword evidence="3" id="KW-1185">Reference proteome</keyword>
<dbReference type="PANTHER" id="PTHR40076:SF1">
    <property type="entry name" value="MEMBRANE PROTEIN"/>
    <property type="match status" value="1"/>
</dbReference>
<protein>
    <submittedName>
        <fullName evidence="2">DUF975 family protein</fullName>
    </submittedName>
</protein>
<dbReference type="PANTHER" id="PTHR40076">
    <property type="entry name" value="MEMBRANE PROTEIN-RELATED"/>
    <property type="match status" value="1"/>
</dbReference>
<organism evidence="2 3">
    <name type="scientific">Candidatus Cryosericum septentrionale</name>
    <dbReference type="NCBI Taxonomy" id="2290913"/>
    <lineage>
        <taxon>Bacteria</taxon>
        <taxon>Pseudomonadati</taxon>
        <taxon>Caldisericota/Cryosericota group</taxon>
        <taxon>Candidatus Cryosericota</taxon>
        <taxon>Candidatus Cryosericia</taxon>
        <taxon>Candidatus Cryosericales</taxon>
        <taxon>Candidatus Cryosericaceae</taxon>
        <taxon>Candidatus Cryosericum</taxon>
    </lineage>
</organism>
<evidence type="ECO:0000313" key="2">
    <source>
        <dbReference type="EMBL" id="RIE15774.1"/>
    </source>
</evidence>
<sequence>MILQSIRYGWNKARLWVWAFLPAVLLQWVLNVAVTWREGAEGGRSLHLWWHDMGPQGQGIVIAAVVLGIMGYIVSAWIRMGIINGSVKAARGEDVTAGDFFLKWENVEWFILGTLLYGLIVSVGMVLLVVPGIIWALRYCMYGHYMVTQGAGPVEALQMSAAATDGHKGELFGLKLASMGVIILGTLCLGVGLVWAIPTVEIAWSAVFLRLSGQQMVRATELA</sequence>
<feature type="transmembrane region" description="Helical" evidence="1">
    <location>
        <begin position="176"/>
        <end position="197"/>
    </location>
</feature>
<keyword evidence="1" id="KW-0812">Transmembrane</keyword>
<keyword evidence="1" id="KW-0472">Membrane</keyword>
<evidence type="ECO:0000256" key="1">
    <source>
        <dbReference type="SAM" id="Phobius"/>
    </source>
</evidence>
<dbReference type="AlphaFoldDB" id="A0A398DWT6"/>
<feature type="transmembrane region" description="Helical" evidence="1">
    <location>
        <begin position="57"/>
        <end position="78"/>
    </location>
</feature>
<dbReference type="OrthoDB" id="5516623at2"/>
<gene>
    <name evidence="2" type="ORF">SMC1_09615</name>
</gene>
<dbReference type="RefSeq" id="WP_119086552.1">
    <property type="nucleotide sequence ID" value="NZ_QXIY01000046.1"/>
</dbReference>
<dbReference type="Pfam" id="PF06161">
    <property type="entry name" value="DUF975"/>
    <property type="match status" value="1"/>
</dbReference>
<proteinExistence type="predicted"/>